<dbReference type="RefSeq" id="WP_148809777.1">
    <property type="nucleotide sequence ID" value="NZ_CP042243.1"/>
</dbReference>
<gene>
    <name evidence="3" type="ORF">FQB35_09965</name>
</gene>
<keyword evidence="1" id="KW-0238">DNA-binding</keyword>
<dbReference type="Gene3D" id="1.10.260.40">
    <property type="entry name" value="lambda repressor-like DNA-binding domains"/>
    <property type="match status" value="1"/>
</dbReference>
<dbReference type="KEGG" id="crs:FQB35_09965"/>
<dbReference type="InterPro" id="IPR010982">
    <property type="entry name" value="Lambda_DNA-bd_dom_sf"/>
</dbReference>
<dbReference type="InterPro" id="IPR050807">
    <property type="entry name" value="TransReg_Diox_bact_type"/>
</dbReference>
<evidence type="ECO:0000313" key="4">
    <source>
        <dbReference type="Proteomes" id="UP000324646"/>
    </source>
</evidence>
<keyword evidence="4" id="KW-1185">Reference proteome</keyword>
<dbReference type="PROSITE" id="PS50943">
    <property type="entry name" value="HTH_CROC1"/>
    <property type="match status" value="1"/>
</dbReference>
<name>A0A5C0SFV4_CRATE</name>
<dbReference type="Proteomes" id="UP000324646">
    <property type="component" value="Chromosome"/>
</dbReference>
<evidence type="ECO:0000259" key="2">
    <source>
        <dbReference type="PROSITE" id="PS50943"/>
    </source>
</evidence>
<evidence type="ECO:0000256" key="1">
    <source>
        <dbReference type="ARBA" id="ARBA00023125"/>
    </source>
</evidence>
<dbReference type="InterPro" id="IPR001387">
    <property type="entry name" value="Cro/C1-type_HTH"/>
</dbReference>
<dbReference type="GO" id="GO:0003700">
    <property type="term" value="F:DNA-binding transcription factor activity"/>
    <property type="evidence" value="ECO:0007669"/>
    <property type="project" value="TreeGrafter"/>
</dbReference>
<dbReference type="GO" id="GO:0005829">
    <property type="term" value="C:cytosol"/>
    <property type="evidence" value="ECO:0007669"/>
    <property type="project" value="TreeGrafter"/>
</dbReference>
<feature type="domain" description="HTH cro/C1-type" evidence="2">
    <location>
        <begin position="4"/>
        <end position="59"/>
    </location>
</feature>
<proteinExistence type="predicted"/>
<dbReference type="AlphaFoldDB" id="A0A5C0SFV4"/>
<dbReference type="CDD" id="cd00093">
    <property type="entry name" value="HTH_XRE"/>
    <property type="match status" value="1"/>
</dbReference>
<accession>A0A5C0SFV4</accession>
<reference evidence="3 4" key="1">
    <citation type="submission" date="2019-07" db="EMBL/GenBank/DDBJ databases">
        <title>Complete genome of Crassaminicella thermophila SY095.</title>
        <authorList>
            <person name="Li X."/>
        </authorList>
    </citation>
    <scope>NUCLEOTIDE SEQUENCE [LARGE SCALE GENOMIC DNA]</scope>
    <source>
        <strain evidence="3 4">SY095</strain>
    </source>
</reference>
<dbReference type="GO" id="GO:0003677">
    <property type="term" value="F:DNA binding"/>
    <property type="evidence" value="ECO:0007669"/>
    <property type="project" value="UniProtKB-KW"/>
</dbReference>
<dbReference type="PANTHER" id="PTHR46797:SF1">
    <property type="entry name" value="METHYLPHOSPHONATE SYNTHASE"/>
    <property type="match status" value="1"/>
</dbReference>
<dbReference type="Pfam" id="PF01381">
    <property type="entry name" value="HTH_3"/>
    <property type="match status" value="1"/>
</dbReference>
<organism evidence="3 4">
    <name type="scientific">Crassaminicella thermophila</name>
    <dbReference type="NCBI Taxonomy" id="2599308"/>
    <lineage>
        <taxon>Bacteria</taxon>
        <taxon>Bacillati</taxon>
        <taxon>Bacillota</taxon>
        <taxon>Clostridia</taxon>
        <taxon>Eubacteriales</taxon>
        <taxon>Clostridiaceae</taxon>
        <taxon>Crassaminicella</taxon>
    </lineage>
</organism>
<dbReference type="OrthoDB" id="1956931at2"/>
<dbReference type="SUPFAM" id="SSF47413">
    <property type="entry name" value="lambda repressor-like DNA-binding domains"/>
    <property type="match status" value="1"/>
</dbReference>
<dbReference type="SMART" id="SM00530">
    <property type="entry name" value="HTH_XRE"/>
    <property type="match status" value="1"/>
</dbReference>
<protein>
    <submittedName>
        <fullName evidence="3">Helix-turn-helix transcriptional regulator</fullName>
    </submittedName>
</protein>
<evidence type="ECO:0000313" key="3">
    <source>
        <dbReference type="EMBL" id="QEK12626.1"/>
    </source>
</evidence>
<sequence length="63" mass="6810">MKKLKAIRIQKGLTLQKLSVKSSVAIGYIADLENGKASNPSLNTLRKLATALEIELTDLLDTA</sequence>
<dbReference type="PANTHER" id="PTHR46797">
    <property type="entry name" value="HTH-TYPE TRANSCRIPTIONAL REGULATOR"/>
    <property type="match status" value="1"/>
</dbReference>
<dbReference type="EMBL" id="CP042243">
    <property type="protein sequence ID" value="QEK12626.1"/>
    <property type="molecule type" value="Genomic_DNA"/>
</dbReference>